<reference evidence="3 4" key="1">
    <citation type="journal article" date="2013" name="Proc. Natl. Acad. Sci. U.S.A.">
        <title>The king cobra genome reveals dynamic gene evolution and adaptation in the snake venom system.</title>
        <authorList>
            <person name="Vonk F.J."/>
            <person name="Casewell N.R."/>
            <person name="Henkel C.V."/>
            <person name="Heimberg A.M."/>
            <person name="Jansen H.J."/>
            <person name="McCleary R.J."/>
            <person name="Kerkkamp H.M."/>
            <person name="Vos R.A."/>
            <person name="Guerreiro I."/>
            <person name="Calvete J.J."/>
            <person name="Wuster W."/>
            <person name="Woods A.E."/>
            <person name="Logan J.M."/>
            <person name="Harrison R.A."/>
            <person name="Castoe T.A."/>
            <person name="de Koning A.P."/>
            <person name="Pollock D.D."/>
            <person name="Yandell M."/>
            <person name="Calderon D."/>
            <person name="Renjifo C."/>
            <person name="Currier R.B."/>
            <person name="Salgado D."/>
            <person name="Pla D."/>
            <person name="Sanz L."/>
            <person name="Hyder A.S."/>
            <person name="Ribeiro J.M."/>
            <person name="Arntzen J.W."/>
            <person name="van den Thillart G.E."/>
            <person name="Boetzer M."/>
            <person name="Pirovano W."/>
            <person name="Dirks R.P."/>
            <person name="Spaink H.P."/>
            <person name="Duboule D."/>
            <person name="McGlinn E."/>
            <person name="Kini R.M."/>
            <person name="Richardson M.K."/>
        </authorList>
    </citation>
    <scope>NUCLEOTIDE SEQUENCE</scope>
    <source>
        <tissue evidence="3">Blood</tissue>
    </source>
</reference>
<dbReference type="PROSITE" id="PS01209">
    <property type="entry name" value="LDLRA_1"/>
    <property type="match status" value="1"/>
</dbReference>
<dbReference type="SUPFAM" id="SSF57424">
    <property type="entry name" value="LDL receptor-like module"/>
    <property type="match status" value="1"/>
</dbReference>
<keyword evidence="4" id="KW-1185">Reference proteome</keyword>
<feature type="disulfide bond" evidence="2">
    <location>
        <begin position="39"/>
        <end position="51"/>
    </location>
</feature>
<organism evidence="3 4">
    <name type="scientific">Ophiophagus hannah</name>
    <name type="common">King cobra</name>
    <name type="synonym">Naja hannah</name>
    <dbReference type="NCBI Taxonomy" id="8665"/>
    <lineage>
        <taxon>Eukaryota</taxon>
        <taxon>Metazoa</taxon>
        <taxon>Chordata</taxon>
        <taxon>Craniata</taxon>
        <taxon>Vertebrata</taxon>
        <taxon>Euteleostomi</taxon>
        <taxon>Lepidosauria</taxon>
        <taxon>Squamata</taxon>
        <taxon>Bifurcata</taxon>
        <taxon>Unidentata</taxon>
        <taxon>Episquamata</taxon>
        <taxon>Toxicofera</taxon>
        <taxon>Serpentes</taxon>
        <taxon>Colubroidea</taxon>
        <taxon>Elapidae</taxon>
        <taxon>Elapinae</taxon>
        <taxon>Ophiophagus</taxon>
    </lineage>
</organism>
<dbReference type="Proteomes" id="UP000018936">
    <property type="component" value="Unassembled WGS sequence"/>
</dbReference>
<accession>V8N8D3</accession>
<evidence type="ECO:0000313" key="4">
    <source>
        <dbReference type="Proteomes" id="UP000018936"/>
    </source>
</evidence>
<sequence>MALSCQGWGITKSGVSILEHFGRNGAGRKNADENAKKTCAESDFTCNNGHCIPSRWKCDGEEECSDGSDESESMC</sequence>
<gene>
    <name evidence="3" type="primary">LRP8</name>
    <name evidence="3" type="ORF">L345_15774</name>
</gene>
<keyword evidence="1 2" id="KW-1015">Disulfide bond</keyword>
<feature type="non-terminal residue" evidence="3">
    <location>
        <position position="75"/>
    </location>
</feature>
<dbReference type="Pfam" id="PF00057">
    <property type="entry name" value="Ldl_recept_a"/>
    <property type="match status" value="1"/>
</dbReference>
<dbReference type="CDD" id="cd00112">
    <property type="entry name" value="LDLa"/>
    <property type="match status" value="1"/>
</dbReference>
<protein>
    <submittedName>
        <fullName evidence="3">Low-density lipoprotein receptor-related protein 8</fullName>
    </submittedName>
</protein>
<keyword evidence="3" id="KW-0675">Receptor</keyword>
<dbReference type="InterPro" id="IPR023415">
    <property type="entry name" value="LDLR_class-A_CS"/>
</dbReference>
<dbReference type="Gene3D" id="4.10.400.10">
    <property type="entry name" value="Low-density Lipoprotein Receptor"/>
    <property type="match status" value="1"/>
</dbReference>
<dbReference type="FunFam" id="4.10.400.10:FF:000053">
    <property type="entry name" value="Very low density lipoprotein receptor"/>
    <property type="match status" value="1"/>
</dbReference>
<dbReference type="OrthoDB" id="664115at2759"/>
<dbReference type="InterPro" id="IPR002172">
    <property type="entry name" value="LDrepeatLR_classA_rpt"/>
</dbReference>
<dbReference type="PROSITE" id="PS50068">
    <property type="entry name" value="LDLRA_2"/>
    <property type="match status" value="1"/>
</dbReference>
<evidence type="ECO:0000313" key="3">
    <source>
        <dbReference type="EMBL" id="ETE58504.1"/>
    </source>
</evidence>
<dbReference type="AlphaFoldDB" id="V8N8D3"/>
<proteinExistence type="predicted"/>
<name>V8N8D3_OPHHA</name>
<comment type="caution">
    <text evidence="2">Lacks conserved residue(s) required for the propagation of feature annotation.</text>
</comment>
<dbReference type="EMBL" id="AZIM01006638">
    <property type="protein sequence ID" value="ETE58504.1"/>
    <property type="molecule type" value="Genomic_DNA"/>
</dbReference>
<comment type="caution">
    <text evidence="3">The sequence shown here is derived from an EMBL/GenBank/DDBJ whole genome shotgun (WGS) entry which is preliminary data.</text>
</comment>
<dbReference type="InterPro" id="IPR036055">
    <property type="entry name" value="LDL_receptor-like_sf"/>
</dbReference>
<evidence type="ECO:0000256" key="1">
    <source>
        <dbReference type="ARBA" id="ARBA00023157"/>
    </source>
</evidence>
<keyword evidence="3" id="KW-0449">Lipoprotein</keyword>
<dbReference type="SMART" id="SM00192">
    <property type="entry name" value="LDLa"/>
    <property type="match status" value="1"/>
</dbReference>
<feature type="non-terminal residue" evidence="3">
    <location>
        <position position="1"/>
    </location>
</feature>
<feature type="disulfide bond" evidence="2">
    <location>
        <begin position="46"/>
        <end position="64"/>
    </location>
</feature>
<evidence type="ECO:0000256" key="2">
    <source>
        <dbReference type="PROSITE-ProRule" id="PRU00124"/>
    </source>
</evidence>